<accession>A0A5J9TGZ5</accession>
<evidence type="ECO:0000256" key="2">
    <source>
        <dbReference type="SAM" id="Phobius"/>
    </source>
</evidence>
<evidence type="ECO:0000313" key="4">
    <source>
        <dbReference type="EMBL" id="TVU10686.1"/>
    </source>
</evidence>
<evidence type="ECO:0000259" key="3">
    <source>
        <dbReference type="Pfam" id="PF13962"/>
    </source>
</evidence>
<gene>
    <name evidence="4" type="ORF">EJB05_44230</name>
</gene>
<dbReference type="Gramene" id="TVU10686">
    <property type="protein sequence ID" value="TVU10686"/>
    <property type="gene ID" value="EJB05_44230"/>
</dbReference>
<feature type="transmembrane region" description="Helical" evidence="2">
    <location>
        <begin position="137"/>
        <end position="156"/>
    </location>
</feature>
<name>A0A5J9TGZ5_9POAL</name>
<feature type="transmembrane region" description="Helical" evidence="2">
    <location>
        <begin position="162"/>
        <end position="193"/>
    </location>
</feature>
<comment type="caution">
    <text evidence="4">The sequence shown here is derived from an EMBL/GenBank/DDBJ whole genome shotgun (WGS) entry which is preliminary data.</text>
</comment>
<protein>
    <recommendedName>
        <fullName evidence="3">PGG domain-containing protein</fullName>
    </recommendedName>
</protein>
<evidence type="ECO:0000256" key="1">
    <source>
        <dbReference type="SAM" id="MobiDB-lite"/>
    </source>
</evidence>
<dbReference type="Proteomes" id="UP000324897">
    <property type="component" value="Chromosome 3"/>
</dbReference>
<organism evidence="4 5">
    <name type="scientific">Eragrostis curvula</name>
    <name type="common">weeping love grass</name>
    <dbReference type="NCBI Taxonomy" id="38414"/>
    <lineage>
        <taxon>Eukaryota</taxon>
        <taxon>Viridiplantae</taxon>
        <taxon>Streptophyta</taxon>
        <taxon>Embryophyta</taxon>
        <taxon>Tracheophyta</taxon>
        <taxon>Spermatophyta</taxon>
        <taxon>Magnoliopsida</taxon>
        <taxon>Liliopsida</taxon>
        <taxon>Poales</taxon>
        <taxon>Poaceae</taxon>
        <taxon>PACMAD clade</taxon>
        <taxon>Chloridoideae</taxon>
        <taxon>Eragrostideae</taxon>
        <taxon>Eragrostidinae</taxon>
        <taxon>Eragrostis</taxon>
    </lineage>
</organism>
<keyword evidence="2" id="KW-1133">Transmembrane helix</keyword>
<reference evidence="4 5" key="1">
    <citation type="journal article" date="2019" name="Sci. Rep.">
        <title>A high-quality genome of Eragrostis curvula grass provides insights into Poaceae evolution and supports new strategies to enhance forage quality.</title>
        <authorList>
            <person name="Carballo J."/>
            <person name="Santos B.A.C.M."/>
            <person name="Zappacosta D."/>
            <person name="Garbus I."/>
            <person name="Selva J.P."/>
            <person name="Gallo C.A."/>
            <person name="Diaz A."/>
            <person name="Albertini E."/>
            <person name="Caccamo M."/>
            <person name="Echenique V."/>
        </authorList>
    </citation>
    <scope>NUCLEOTIDE SEQUENCE [LARGE SCALE GENOMIC DNA]</scope>
    <source>
        <strain evidence="5">cv. Victoria</strain>
        <tissue evidence="4">Leaf</tissue>
    </source>
</reference>
<dbReference type="EMBL" id="RWGY01000039">
    <property type="protein sequence ID" value="TVU10686.1"/>
    <property type="molecule type" value="Genomic_DNA"/>
</dbReference>
<keyword evidence="2" id="KW-0472">Membrane</keyword>
<feature type="domain" description="PGG" evidence="3">
    <location>
        <begin position="72"/>
        <end position="118"/>
    </location>
</feature>
<dbReference type="AlphaFoldDB" id="A0A5J9TGZ5"/>
<dbReference type="Pfam" id="PF13962">
    <property type="entry name" value="PGG"/>
    <property type="match status" value="1"/>
</dbReference>
<dbReference type="InterPro" id="IPR026961">
    <property type="entry name" value="PGG_dom"/>
</dbReference>
<evidence type="ECO:0000313" key="5">
    <source>
        <dbReference type="Proteomes" id="UP000324897"/>
    </source>
</evidence>
<feature type="non-terminal residue" evidence="4">
    <location>
        <position position="1"/>
    </location>
</feature>
<feature type="region of interest" description="Disordered" evidence="1">
    <location>
        <begin position="1"/>
        <end position="24"/>
    </location>
</feature>
<proteinExistence type="predicted"/>
<sequence>MSQEINESQDGHASRSQVSSSDADDAVITKVDGEWCIQLPIVPLQGQSDGRATVQEMNVAFKGFLRLQDDDNKRVRTWLTLLATVAASVTYQAGLNPPGGFWQADDSQGHRAGGPVRAARRALVEREQGVYARGHRVASLIGAYASIGAYAAGSTLSNSSTIFIIILTCVIFVAIIYLGEVMAEICSFVMTVFPCMETMAQKSWCPISKGSVERAKKMKAETMLRRAEKRKMNPVTCCCCCCC</sequence>
<keyword evidence="5" id="KW-1185">Reference proteome</keyword>
<keyword evidence="2" id="KW-0812">Transmembrane</keyword>